<dbReference type="InterPro" id="IPR001584">
    <property type="entry name" value="Integrase_cat-core"/>
</dbReference>
<dbReference type="InterPro" id="IPR050951">
    <property type="entry name" value="Retrovirus_Pol_polyprotein"/>
</dbReference>
<sequence>MSSQTVMNCLCQLFSIFGMPSYIHTDRGAAFMSTELRAFLLEKGVATSRTTSYNPQANGQVERLNGTLWRAITLALRSRGLPTAQWESVLLDALHSIRSLLCTATNATPHERLFTYNRRSTSGTTLPTWLTVPGPVLLRRSVRQSKFDPLVEEVELLNCNPQFAHVRFGNGREDTVALHHLAPKGEDIDQVENSIPEGDAIPEQQVNGDATTDPNILREENTTETNNGRILLEKQQRVRPYNLRTREA</sequence>
<dbReference type="Gene3D" id="3.30.420.10">
    <property type="entry name" value="Ribonuclease H-like superfamily/Ribonuclease H"/>
    <property type="match status" value="1"/>
</dbReference>
<name>A0AA85JDF0_TRIRE</name>
<dbReference type="PROSITE" id="PS50994">
    <property type="entry name" value="INTEGRASE"/>
    <property type="match status" value="1"/>
</dbReference>
<dbReference type="GO" id="GO:0003676">
    <property type="term" value="F:nucleic acid binding"/>
    <property type="evidence" value="ECO:0007669"/>
    <property type="project" value="InterPro"/>
</dbReference>
<protein>
    <recommendedName>
        <fullName evidence="2">Integrase catalytic domain-containing protein</fullName>
    </recommendedName>
</protein>
<evidence type="ECO:0000259" key="2">
    <source>
        <dbReference type="PROSITE" id="PS50994"/>
    </source>
</evidence>
<feature type="domain" description="Integrase catalytic" evidence="2">
    <location>
        <begin position="1"/>
        <end position="117"/>
    </location>
</feature>
<keyword evidence="3" id="KW-1185">Reference proteome</keyword>
<dbReference type="GO" id="GO:0015074">
    <property type="term" value="P:DNA integration"/>
    <property type="evidence" value="ECO:0007669"/>
    <property type="project" value="InterPro"/>
</dbReference>
<evidence type="ECO:0000313" key="4">
    <source>
        <dbReference type="WBParaSite" id="TREG1_28090.1"/>
    </source>
</evidence>
<evidence type="ECO:0000256" key="1">
    <source>
        <dbReference type="SAM" id="MobiDB-lite"/>
    </source>
</evidence>
<evidence type="ECO:0000313" key="3">
    <source>
        <dbReference type="Proteomes" id="UP000050795"/>
    </source>
</evidence>
<organism evidence="3 4">
    <name type="scientific">Trichobilharzia regenti</name>
    <name type="common">Nasal bird schistosome</name>
    <dbReference type="NCBI Taxonomy" id="157069"/>
    <lineage>
        <taxon>Eukaryota</taxon>
        <taxon>Metazoa</taxon>
        <taxon>Spiralia</taxon>
        <taxon>Lophotrochozoa</taxon>
        <taxon>Platyhelminthes</taxon>
        <taxon>Trematoda</taxon>
        <taxon>Digenea</taxon>
        <taxon>Strigeidida</taxon>
        <taxon>Schistosomatoidea</taxon>
        <taxon>Schistosomatidae</taxon>
        <taxon>Trichobilharzia</taxon>
    </lineage>
</organism>
<dbReference type="SUPFAM" id="SSF53098">
    <property type="entry name" value="Ribonuclease H-like"/>
    <property type="match status" value="1"/>
</dbReference>
<dbReference type="PANTHER" id="PTHR37984">
    <property type="entry name" value="PROTEIN CBG26694"/>
    <property type="match status" value="1"/>
</dbReference>
<accession>A0AA85JDF0</accession>
<reference evidence="4" key="2">
    <citation type="submission" date="2023-11" db="UniProtKB">
        <authorList>
            <consortium name="WormBaseParasite"/>
        </authorList>
    </citation>
    <scope>IDENTIFICATION</scope>
</reference>
<feature type="region of interest" description="Disordered" evidence="1">
    <location>
        <begin position="197"/>
        <end position="248"/>
    </location>
</feature>
<dbReference type="InterPro" id="IPR036397">
    <property type="entry name" value="RNaseH_sf"/>
</dbReference>
<reference evidence="3" key="1">
    <citation type="submission" date="2022-06" db="EMBL/GenBank/DDBJ databases">
        <authorList>
            <person name="Berger JAMES D."/>
            <person name="Berger JAMES D."/>
        </authorList>
    </citation>
    <scope>NUCLEOTIDE SEQUENCE [LARGE SCALE GENOMIC DNA]</scope>
</reference>
<feature type="compositionally biased region" description="Polar residues" evidence="1">
    <location>
        <begin position="204"/>
        <end position="214"/>
    </location>
</feature>
<dbReference type="Proteomes" id="UP000050795">
    <property type="component" value="Unassembled WGS sequence"/>
</dbReference>
<dbReference type="AlphaFoldDB" id="A0AA85JDF0"/>
<proteinExistence type="predicted"/>
<dbReference type="PANTHER" id="PTHR37984:SF5">
    <property type="entry name" value="PROTEIN NYNRIN-LIKE"/>
    <property type="match status" value="1"/>
</dbReference>
<dbReference type="InterPro" id="IPR012337">
    <property type="entry name" value="RNaseH-like_sf"/>
</dbReference>
<dbReference type="WBParaSite" id="TREG1_28090.1">
    <property type="protein sequence ID" value="TREG1_28090.1"/>
    <property type="gene ID" value="TREG1_28090"/>
</dbReference>